<keyword evidence="1" id="KW-0479">Metal-binding</keyword>
<protein>
    <recommendedName>
        <fullName evidence="7">Zn(2)-C6 fungal-type domain-containing protein</fullName>
    </recommendedName>
</protein>
<dbReference type="CDD" id="cd00067">
    <property type="entry name" value="GAL4"/>
    <property type="match status" value="1"/>
</dbReference>
<dbReference type="PANTHER" id="PTHR47425:SF3">
    <property type="entry name" value="ZN(II)2CYS6 TRANSCRIPTION FACTOR (EUROFUNG)"/>
    <property type="match status" value="1"/>
</dbReference>
<dbReference type="InterPro" id="IPR007219">
    <property type="entry name" value="XnlR_reg_dom"/>
</dbReference>
<feature type="domain" description="Zn(2)-C6 fungal-type" evidence="7">
    <location>
        <begin position="11"/>
        <end position="43"/>
    </location>
</feature>
<sequence length="704" mass="78607">MSARRYRSAIACESCRRRKVRCSLTVTGIPCIGCAQDRAECVVDERRSLTLSRVQERRARQTNSQSHSPGHRSNDVVPSSRQQFKNPVHHIEASESPSHASDRIQDEERNGLEIAAAALGQPEGVGQVPFYTGDQTGITSTLDLCSPEQHLPRHLLLPMHMSSSLSSEDREYLASKGVFTLPGKEACDSLIRAYFRHVHPIMPIVEADGLLGAVAAGRLGGYNILLVWSVFFAAVNFIPIPICQSEGYESRKAMKAAMYSCAKSMYNHTTDRTTLLQSSLLLGFWHSETDQHAAPWYWTGISVNMCQILGLHRNPDNTNNPSTTTSTRRNASITDRQRHLWRRLWWTCFFRDRWMSLTLGRPMRIDLNDCDMPMARAEDMLSDLEGVDGGTKEAFLPGDLERMAEFWVMLVEMSKVLGKVLKLNYQALRGRPELGEVEVLEAQILSCRCPDVGDGDDGELSREAVFYVYHLQLHYQAILIMFYRPYGTESPEGLHPTQQQKWQHRMRCEADTAASRTNDILDMLAQENLLEFALPMTPPLLVPAMQMHLLNCNSANSLSRRLRLNKLNVCMMVMEEFQKVYTVASIYRGIFAKAIQQFYACDAGVMGMSSPTWLTVNANATASANVKTVEPPAPVTAPVASVPVAVDAGAGVGDDDGQVQAGNIPFGGDVNMNTEMTSDLIDALVDEASTFNFWETWGQLWVDQ</sequence>
<dbReference type="InterPro" id="IPR036864">
    <property type="entry name" value="Zn2-C6_fun-type_DNA-bd_sf"/>
</dbReference>
<dbReference type="SMART" id="SM00906">
    <property type="entry name" value="Fungal_trans"/>
    <property type="match status" value="1"/>
</dbReference>
<evidence type="ECO:0000256" key="2">
    <source>
        <dbReference type="ARBA" id="ARBA00023015"/>
    </source>
</evidence>
<dbReference type="PANTHER" id="PTHR47425">
    <property type="entry name" value="FARB-RELATED"/>
    <property type="match status" value="1"/>
</dbReference>
<dbReference type="HOGENOM" id="CLU_006329_3_1_1"/>
<dbReference type="GO" id="GO:0006351">
    <property type="term" value="P:DNA-templated transcription"/>
    <property type="evidence" value="ECO:0007669"/>
    <property type="project" value="InterPro"/>
</dbReference>
<dbReference type="SMART" id="SM00066">
    <property type="entry name" value="GAL4"/>
    <property type="match status" value="1"/>
</dbReference>
<name>A0A017SGY6_ASPRC</name>
<evidence type="ECO:0000313" key="9">
    <source>
        <dbReference type="Proteomes" id="UP000019804"/>
    </source>
</evidence>
<dbReference type="GO" id="GO:0000981">
    <property type="term" value="F:DNA-binding transcription factor activity, RNA polymerase II-specific"/>
    <property type="evidence" value="ECO:0007669"/>
    <property type="project" value="InterPro"/>
</dbReference>
<keyword evidence="4" id="KW-0804">Transcription</keyword>
<evidence type="ECO:0000259" key="7">
    <source>
        <dbReference type="PROSITE" id="PS50048"/>
    </source>
</evidence>
<dbReference type="InterPro" id="IPR001138">
    <property type="entry name" value="Zn2Cys6_DnaBD"/>
</dbReference>
<proteinExistence type="predicted"/>
<dbReference type="Pfam" id="PF00172">
    <property type="entry name" value="Zn_clus"/>
    <property type="match status" value="1"/>
</dbReference>
<evidence type="ECO:0000256" key="1">
    <source>
        <dbReference type="ARBA" id="ARBA00022723"/>
    </source>
</evidence>
<feature type="region of interest" description="Disordered" evidence="6">
    <location>
        <begin position="53"/>
        <end position="104"/>
    </location>
</feature>
<keyword evidence="5" id="KW-0539">Nucleus</keyword>
<keyword evidence="2" id="KW-0805">Transcription regulation</keyword>
<dbReference type="CDD" id="cd12148">
    <property type="entry name" value="fungal_TF_MHR"/>
    <property type="match status" value="1"/>
</dbReference>
<dbReference type="PROSITE" id="PS00463">
    <property type="entry name" value="ZN2_CY6_FUNGAL_1"/>
    <property type="match status" value="1"/>
</dbReference>
<evidence type="ECO:0000256" key="3">
    <source>
        <dbReference type="ARBA" id="ARBA00023125"/>
    </source>
</evidence>
<dbReference type="SUPFAM" id="SSF57701">
    <property type="entry name" value="Zn2/Cys6 DNA-binding domain"/>
    <property type="match status" value="1"/>
</dbReference>
<keyword evidence="9" id="KW-1185">Reference proteome</keyword>
<dbReference type="STRING" id="1388766.A0A017SGY6"/>
<dbReference type="Proteomes" id="UP000019804">
    <property type="component" value="Unassembled WGS sequence"/>
</dbReference>
<evidence type="ECO:0000256" key="5">
    <source>
        <dbReference type="ARBA" id="ARBA00023242"/>
    </source>
</evidence>
<keyword evidence="3" id="KW-0238">DNA-binding</keyword>
<dbReference type="PROSITE" id="PS50048">
    <property type="entry name" value="ZN2_CY6_FUNGAL_2"/>
    <property type="match status" value="1"/>
</dbReference>
<dbReference type="AlphaFoldDB" id="A0A017SGY6"/>
<feature type="compositionally biased region" description="Polar residues" evidence="6">
    <location>
        <begin position="76"/>
        <end position="85"/>
    </location>
</feature>
<organism evidence="8 9">
    <name type="scientific">Aspergillus ruber (strain CBS 135680)</name>
    <dbReference type="NCBI Taxonomy" id="1388766"/>
    <lineage>
        <taxon>Eukaryota</taxon>
        <taxon>Fungi</taxon>
        <taxon>Dikarya</taxon>
        <taxon>Ascomycota</taxon>
        <taxon>Pezizomycotina</taxon>
        <taxon>Eurotiomycetes</taxon>
        <taxon>Eurotiomycetidae</taxon>
        <taxon>Eurotiales</taxon>
        <taxon>Aspergillaceae</taxon>
        <taxon>Aspergillus</taxon>
        <taxon>Aspergillus subgen. Aspergillus</taxon>
    </lineage>
</organism>
<dbReference type="EMBL" id="KK088419">
    <property type="protein sequence ID" value="EYE96243.1"/>
    <property type="molecule type" value="Genomic_DNA"/>
</dbReference>
<evidence type="ECO:0000313" key="8">
    <source>
        <dbReference type="EMBL" id="EYE96243.1"/>
    </source>
</evidence>
<dbReference type="GO" id="GO:0003677">
    <property type="term" value="F:DNA binding"/>
    <property type="evidence" value="ECO:0007669"/>
    <property type="project" value="UniProtKB-KW"/>
</dbReference>
<dbReference type="GO" id="GO:0008270">
    <property type="term" value="F:zinc ion binding"/>
    <property type="evidence" value="ECO:0007669"/>
    <property type="project" value="InterPro"/>
</dbReference>
<dbReference type="Pfam" id="PF04082">
    <property type="entry name" value="Fungal_trans"/>
    <property type="match status" value="1"/>
</dbReference>
<accession>A0A017SGY6</accession>
<dbReference type="GeneID" id="63696736"/>
<dbReference type="Gene3D" id="4.10.240.10">
    <property type="entry name" value="Zn(2)-C6 fungal-type DNA-binding domain"/>
    <property type="match status" value="1"/>
</dbReference>
<evidence type="ECO:0000256" key="4">
    <source>
        <dbReference type="ARBA" id="ARBA00023163"/>
    </source>
</evidence>
<dbReference type="InterPro" id="IPR052761">
    <property type="entry name" value="Fungal_Detox/Toxin_TFs"/>
</dbReference>
<dbReference type="RefSeq" id="XP_040639931.1">
    <property type="nucleotide sequence ID" value="XM_040781612.1"/>
</dbReference>
<reference evidence="9" key="1">
    <citation type="journal article" date="2014" name="Nat. Commun.">
        <title>Genomic adaptations of the halophilic Dead Sea filamentous fungus Eurotium rubrum.</title>
        <authorList>
            <person name="Kis-Papo T."/>
            <person name="Weig A.R."/>
            <person name="Riley R."/>
            <person name="Persoh D."/>
            <person name="Salamov A."/>
            <person name="Sun H."/>
            <person name="Lipzen A."/>
            <person name="Wasser S.P."/>
            <person name="Rambold G."/>
            <person name="Grigoriev I.V."/>
            <person name="Nevo E."/>
        </authorList>
    </citation>
    <scope>NUCLEOTIDE SEQUENCE [LARGE SCALE GENOMIC DNA]</scope>
    <source>
        <strain evidence="9">CBS 135680</strain>
    </source>
</reference>
<dbReference type="OrthoDB" id="4161332at2759"/>
<evidence type="ECO:0000256" key="6">
    <source>
        <dbReference type="SAM" id="MobiDB-lite"/>
    </source>
</evidence>
<gene>
    <name evidence="8" type="ORF">EURHEDRAFT_411397</name>
</gene>